<evidence type="ECO:0000256" key="1">
    <source>
        <dbReference type="SAM" id="Phobius"/>
    </source>
</evidence>
<evidence type="ECO:0000313" key="3">
    <source>
        <dbReference type="EMBL" id="PNU00045.1"/>
    </source>
</evidence>
<dbReference type="GO" id="GO:0030288">
    <property type="term" value="C:outer membrane-bounded periplasmic space"/>
    <property type="evidence" value="ECO:0007669"/>
    <property type="project" value="TreeGrafter"/>
</dbReference>
<sequence>MGDDAMKKTATVEEQLKKMKKRFFILLTFFILFLTVVGIYIYLNYDYLAFKHLISQNYIYTDTLDEIFKKELKRDVNGKYYSYFDNLVISVVTKYIQSANNDRYTYLYLPENLKQVKEEEKEEASQSEIKELNDKTVLLRLTNFSKYTQEFVLDNTEKLDDYPYLILDLRDNYGGDIDAMARISDVFLPKGKIIATDRMRIFNRIYKAKHKDMLEYERIIILQNENTASASENMIAALKDNLENVTLLGQTTFGKGIGQFTLPLRRGYAVKATVLFWDTPNNINIQGKGISPDIFYDGEDAVDYALSIIDDI</sequence>
<dbReference type="InterPro" id="IPR005151">
    <property type="entry name" value="Tail-specific_protease"/>
</dbReference>
<dbReference type="GO" id="GO:0004175">
    <property type="term" value="F:endopeptidase activity"/>
    <property type="evidence" value="ECO:0007669"/>
    <property type="project" value="TreeGrafter"/>
</dbReference>
<evidence type="ECO:0000313" key="4">
    <source>
        <dbReference type="Proteomes" id="UP000236151"/>
    </source>
</evidence>
<dbReference type="PANTHER" id="PTHR32060:SF30">
    <property type="entry name" value="CARBOXY-TERMINAL PROCESSING PROTEASE CTPA"/>
    <property type="match status" value="1"/>
</dbReference>
<dbReference type="SUPFAM" id="SSF52096">
    <property type="entry name" value="ClpP/crotonase"/>
    <property type="match status" value="1"/>
</dbReference>
<dbReference type="GO" id="GO:0007165">
    <property type="term" value="P:signal transduction"/>
    <property type="evidence" value="ECO:0007669"/>
    <property type="project" value="TreeGrafter"/>
</dbReference>
<dbReference type="GO" id="GO:0008236">
    <property type="term" value="F:serine-type peptidase activity"/>
    <property type="evidence" value="ECO:0007669"/>
    <property type="project" value="InterPro"/>
</dbReference>
<keyword evidence="1" id="KW-1133">Transmembrane helix</keyword>
<dbReference type="CDD" id="cd06567">
    <property type="entry name" value="Peptidase_S41"/>
    <property type="match status" value="1"/>
</dbReference>
<dbReference type="AlphaFoldDB" id="A0A2K2FGW1"/>
<protein>
    <recommendedName>
        <fullName evidence="2">Tail specific protease domain-containing protein</fullName>
    </recommendedName>
</protein>
<accession>A0A2K2FGW1</accession>
<gene>
    <name evidence="3" type="ORF">CDQ84_07450</name>
</gene>
<dbReference type="Gene3D" id="3.90.226.10">
    <property type="entry name" value="2-enoyl-CoA Hydratase, Chain A, domain 1"/>
    <property type="match status" value="1"/>
</dbReference>
<proteinExistence type="predicted"/>
<dbReference type="InterPro" id="IPR029045">
    <property type="entry name" value="ClpP/crotonase-like_dom_sf"/>
</dbReference>
<dbReference type="GO" id="GO:0006508">
    <property type="term" value="P:proteolysis"/>
    <property type="evidence" value="ECO:0007669"/>
    <property type="project" value="InterPro"/>
</dbReference>
<keyword evidence="1" id="KW-0812">Transmembrane</keyword>
<name>A0A2K2FGW1_9CLOT</name>
<dbReference type="PANTHER" id="PTHR32060">
    <property type="entry name" value="TAIL-SPECIFIC PROTEASE"/>
    <property type="match status" value="1"/>
</dbReference>
<feature type="transmembrane region" description="Helical" evidence="1">
    <location>
        <begin position="23"/>
        <end position="43"/>
    </location>
</feature>
<evidence type="ECO:0000259" key="2">
    <source>
        <dbReference type="SMART" id="SM00245"/>
    </source>
</evidence>
<dbReference type="KEGG" id="cthd:CDO33_09150"/>
<reference evidence="3 4" key="1">
    <citation type="submission" date="2017-06" db="EMBL/GenBank/DDBJ databases">
        <title>Investigating the central metabolism of Clostridium thermosuccinogenes.</title>
        <authorList>
            <person name="Koendjbiharie J.G."/>
            <person name="van Kranenburg R."/>
        </authorList>
    </citation>
    <scope>NUCLEOTIDE SEQUENCE [LARGE SCALE GENOMIC DNA]</scope>
    <source>
        <strain evidence="3 4">DSM 5806</strain>
    </source>
</reference>
<organism evidence="3 4">
    <name type="scientific">Clostridium thermosuccinogenes</name>
    <dbReference type="NCBI Taxonomy" id="84032"/>
    <lineage>
        <taxon>Bacteria</taxon>
        <taxon>Bacillati</taxon>
        <taxon>Bacillota</taxon>
        <taxon>Clostridia</taxon>
        <taxon>Eubacteriales</taxon>
        <taxon>Clostridiaceae</taxon>
        <taxon>Clostridium</taxon>
    </lineage>
</organism>
<comment type="caution">
    <text evidence="3">The sequence shown here is derived from an EMBL/GenBank/DDBJ whole genome shotgun (WGS) entry which is preliminary data.</text>
</comment>
<keyword evidence="1" id="KW-0472">Membrane</keyword>
<dbReference type="Pfam" id="PF03572">
    <property type="entry name" value="Peptidase_S41"/>
    <property type="match status" value="1"/>
</dbReference>
<dbReference type="Proteomes" id="UP000236151">
    <property type="component" value="Unassembled WGS sequence"/>
</dbReference>
<dbReference type="SMART" id="SM00245">
    <property type="entry name" value="TSPc"/>
    <property type="match status" value="1"/>
</dbReference>
<dbReference type="EMBL" id="NIOJ01000014">
    <property type="protein sequence ID" value="PNU00045.1"/>
    <property type="molecule type" value="Genomic_DNA"/>
</dbReference>
<keyword evidence="4" id="KW-1185">Reference proteome</keyword>
<feature type="domain" description="Tail specific protease" evidence="2">
    <location>
        <begin position="108"/>
        <end position="297"/>
    </location>
</feature>